<dbReference type="GeneID" id="90830021"/>
<organism evidence="2 3">
    <name type="scientific">Kwoniella shandongensis</name>
    <dbReference type="NCBI Taxonomy" id="1734106"/>
    <lineage>
        <taxon>Eukaryota</taxon>
        <taxon>Fungi</taxon>
        <taxon>Dikarya</taxon>
        <taxon>Basidiomycota</taxon>
        <taxon>Agaricomycotina</taxon>
        <taxon>Tremellomycetes</taxon>
        <taxon>Tremellales</taxon>
        <taxon>Cryptococcaceae</taxon>
        <taxon>Kwoniella</taxon>
    </lineage>
</organism>
<proteinExistence type="predicted"/>
<dbReference type="KEGG" id="ksn:90830021"/>
<keyword evidence="3" id="KW-1185">Reference proteome</keyword>
<accession>A0AAJ8N0H2</accession>
<dbReference type="Pfam" id="PF20906">
    <property type="entry name" value="S-Me-THD_C"/>
    <property type="match status" value="1"/>
</dbReference>
<dbReference type="AlphaFoldDB" id="A0AAJ8N0H2"/>
<reference evidence="2" key="2">
    <citation type="submission" date="2024-01" db="EMBL/GenBank/DDBJ databases">
        <title>Comparative genomics of Cryptococcus and Kwoniella reveals pathogenesis evolution and contrasting modes of karyotype evolution via chromosome fusion or intercentromeric recombination.</title>
        <authorList>
            <person name="Coelho M.A."/>
            <person name="David-Palma M."/>
            <person name="Shea T."/>
            <person name="Bowers K."/>
            <person name="McGinley-Smith S."/>
            <person name="Mohammad A.W."/>
            <person name="Gnirke A."/>
            <person name="Yurkov A.M."/>
            <person name="Nowrousian M."/>
            <person name="Sun S."/>
            <person name="Cuomo C.A."/>
            <person name="Heitman J."/>
        </authorList>
    </citation>
    <scope>NUCLEOTIDE SEQUENCE</scope>
    <source>
        <strain evidence="2">CBS 12478</strain>
    </source>
</reference>
<gene>
    <name evidence="2" type="ORF">CI109_106294</name>
</gene>
<evidence type="ECO:0000259" key="1">
    <source>
        <dbReference type="Pfam" id="PF20906"/>
    </source>
</evidence>
<name>A0AAJ8N0H2_9TREE</name>
<protein>
    <recommendedName>
        <fullName evidence="1">S-Me-THD-like C-terminal domain-containing protein</fullName>
    </recommendedName>
</protein>
<dbReference type="EMBL" id="CP144061">
    <property type="protein sequence ID" value="WWD21806.1"/>
    <property type="molecule type" value="Genomic_DNA"/>
</dbReference>
<dbReference type="Proteomes" id="UP000322225">
    <property type="component" value="Chromosome 11"/>
</dbReference>
<feature type="domain" description="S-Me-THD-like C-terminal" evidence="1">
    <location>
        <begin position="10"/>
        <end position="63"/>
    </location>
</feature>
<dbReference type="InterPro" id="IPR048350">
    <property type="entry name" value="S-Me-THD-like_C"/>
</dbReference>
<dbReference type="RefSeq" id="XP_065823885.1">
    <property type="nucleotide sequence ID" value="XM_065967813.1"/>
</dbReference>
<dbReference type="SUPFAM" id="SSF160991">
    <property type="entry name" value="CV3147-like"/>
    <property type="match status" value="1"/>
</dbReference>
<reference evidence="2" key="1">
    <citation type="submission" date="2017-08" db="EMBL/GenBank/DDBJ databases">
        <authorList>
            <person name="Cuomo C."/>
            <person name="Billmyre B."/>
            <person name="Heitman J."/>
        </authorList>
    </citation>
    <scope>NUCLEOTIDE SEQUENCE</scope>
    <source>
        <strain evidence="2">CBS 12478</strain>
    </source>
</reference>
<sequence>MCQHTVNGVTKTGHALGTPDYKYGLRVLVLGITAAPQWTDTPRGLELGALGAFGYEGIPYEPIGEYVKPRSVIEEYGA</sequence>
<evidence type="ECO:0000313" key="2">
    <source>
        <dbReference type="EMBL" id="WWD21806.1"/>
    </source>
</evidence>
<evidence type="ECO:0000313" key="3">
    <source>
        <dbReference type="Proteomes" id="UP000322225"/>
    </source>
</evidence>